<dbReference type="Gene3D" id="3.40.50.150">
    <property type="entry name" value="Vaccinia Virus protein VP39"/>
    <property type="match status" value="1"/>
</dbReference>
<dbReference type="InterPro" id="IPR050508">
    <property type="entry name" value="Methyltransf_Superfamily"/>
</dbReference>
<accession>A0A2V1HMW2</accession>
<evidence type="ECO:0000313" key="2">
    <source>
        <dbReference type="EMBL" id="PVZ93815.1"/>
    </source>
</evidence>
<dbReference type="CDD" id="cd02440">
    <property type="entry name" value="AdoMet_MTases"/>
    <property type="match status" value="1"/>
</dbReference>
<dbReference type="PANTHER" id="PTHR42912">
    <property type="entry name" value="METHYLTRANSFERASE"/>
    <property type="match status" value="1"/>
</dbReference>
<dbReference type="InterPro" id="IPR029063">
    <property type="entry name" value="SAM-dependent_MTases_sf"/>
</dbReference>
<dbReference type="Proteomes" id="UP000244893">
    <property type="component" value="Unassembled WGS sequence"/>
</dbReference>
<keyword evidence="2" id="KW-0489">Methyltransferase</keyword>
<dbReference type="SUPFAM" id="SSF53335">
    <property type="entry name" value="S-adenosyl-L-methionine-dependent methyltransferases"/>
    <property type="match status" value="1"/>
</dbReference>
<dbReference type="EMBL" id="QEOP01000002">
    <property type="protein sequence ID" value="PVZ93815.1"/>
    <property type="molecule type" value="Genomic_DNA"/>
</dbReference>
<dbReference type="Pfam" id="PF08241">
    <property type="entry name" value="Methyltransf_11"/>
    <property type="match status" value="1"/>
</dbReference>
<sequence>MDEELDPWSEVADAWSRYWAGFPEPVWSQIAATAGVGPGTRVLDIGCGSGQALRWFAERGASVAGVDPAIGMLQLAAAQVPGMLGPLGERSTDHLRPGDWEDLPWPAAHFDLTIGINSLQFAEDQLDALREAVRVTAPGGHIAVANWAEESQNDLAVLESAVQRAMDDEPTPDDPLRHAGGLDQLFAGAGIAVVDSGIVDLPWFLDNEDALTAAILFGEDDETVAILRPVVLEAAEPFRVGDGYRLVNRFRYAVGRTPTD</sequence>
<dbReference type="InterPro" id="IPR013216">
    <property type="entry name" value="Methyltransf_11"/>
</dbReference>
<evidence type="ECO:0000259" key="1">
    <source>
        <dbReference type="Pfam" id="PF08241"/>
    </source>
</evidence>
<reference evidence="2 3" key="1">
    <citation type="submission" date="2018-05" db="EMBL/GenBank/DDBJ databases">
        <title>Amnibacterium sp. M8JJ-5, whole genome shotgun sequence.</title>
        <authorList>
            <person name="Tuo L."/>
        </authorList>
    </citation>
    <scope>NUCLEOTIDE SEQUENCE [LARGE SCALE GENOMIC DNA]</scope>
    <source>
        <strain evidence="2 3">M8JJ-5</strain>
    </source>
</reference>
<organism evidence="2 3">
    <name type="scientific">Amnibacterium flavum</name>
    <dbReference type="NCBI Taxonomy" id="2173173"/>
    <lineage>
        <taxon>Bacteria</taxon>
        <taxon>Bacillati</taxon>
        <taxon>Actinomycetota</taxon>
        <taxon>Actinomycetes</taxon>
        <taxon>Micrococcales</taxon>
        <taxon>Microbacteriaceae</taxon>
        <taxon>Amnibacterium</taxon>
    </lineage>
</organism>
<dbReference type="OrthoDB" id="9805171at2"/>
<proteinExistence type="predicted"/>
<name>A0A2V1HMW2_9MICO</name>
<dbReference type="GO" id="GO:0032259">
    <property type="term" value="P:methylation"/>
    <property type="evidence" value="ECO:0007669"/>
    <property type="project" value="UniProtKB-KW"/>
</dbReference>
<evidence type="ECO:0000313" key="3">
    <source>
        <dbReference type="Proteomes" id="UP000244893"/>
    </source>
</evidence>
<feature type="domain" description="Methyltransferase type 11" evidence="1">
    <location>
        <begin position="43"/>
        <end position="143"/>
    </location>
</feature>
<dbReference type="RefSeq" id="WP_116756329.1">
    <property type="nucleotide sequence ID" value="NZ_JBHUEX010000001.1"/>
</dbReference>
<dbReference type="AlphaFoldDB" id="A0A2V1HMW2"/>
<keyword evidence="3" id="KW-1185">Reference proteome</keyword>
<gene>
    <name evidence="2" type="ORF">DDQ50_08480</name>
</gene>
<keyword evidence="2" id="KW-0808">Transferase</keyword>
<dbReference type="GO" id="GO:0008757">
    <property type="term" value="F:S-adenosylmethionine-dependent methyltransferase activity"/>
    <property type="evidence" value="ECO:0007669"/>
    <property type="project" value="InterPro"/>
</dbReference>
<comment type="caution">
    <text evidence="2">The sequence shown here is derived from an EMBL/GenBank/DDBJ whole genome shotgun (WGS) entry which is preliminary data.</text>
</comment>
<protein>
    <submittedName>
        <fullName evidence="2">SAM-dependent methyltransferase</fullName>
    </submittedName>
</protein>